<dbReference type="Proteomes" id="UP000789901">
    <property type="component" value="Unassembled WGS sequence"/>
</dbReference>
<keyword evidence="2" id="KW-1185">Reference proteome</keyword>
<dbReference type="EMBL" id="CAJVQB010003113">
    <property type="protein sequence ID" value="CAG8598032.1"/>
    <property type="molecule type" value="Genomic_DNA"/>
</dbReference>
<comment type="caution">
    <text evidence="1">The sequence shown here is derived from an EMBL/GenBank/DDBJ whole genome shotgun (WGS) entry which is preliminary data.</text>
</comment>
<protein>
    <submittedName>
        <fullName evidence="1">13272_t:CDS:1</fullName>
    </submittedName>
</protein>
<evidence type="ECO:0000313" key="2">
    <source>
        <dbReference type="Proteomes" id="UP000789901"/>
    </source>
</evidence>
<evidence type="ECO:0000313" key="1">
    <source>
        <dbReference type="EMBL" id="CAG8598032.1"/>
    </source>
</evidence>
<accession>A0ABN7UHI1</accession>
<gene>
    <name evidence="1" type="ORF">GMARGA_LOCUS6743</name>
</gene>
<proteinExistence type="predicted"/>
<reference evidence="1 2" key="1">
    <citation type="submission" date="2021-06" db="EMBL/GenBank/DDBJ databases">
        <authorList>
            <person name="Kallberg Y."/>
            <person name="Tangrot J."/>
            <person name="Rosling A."/>
        </authorList>
    </citation>
    <scope>NUCLEOTIDE SEQUENCE [LARGE SCALE GENOMIC DNA]</scope>
    <source>
        <strain evidence="1 2">120-4 pot B 10/14</strain>
    </source>
</reference>
<name>A0ABN7UHI1_GIGMA</name>
<organism evidence="1 2">
    <name type="scientific">Gigaspora margarita</name>
    <dbReference type="NCBI Taxonomy" id="4874"/>
    <lineage>
        <taxon>Eukaryota</taxon>
        <taxon>Fungi</taxon>
        <taxon>Fungi incertae sedis</taxon>
        <taxon>Mucoromycota</taxon>
        <taxon>Glomeromycotina</taxon>
        <taxon>Glomeromycetes</taxon>
        <taxon>Diversisporales</taxon>
        <taxon>Gigasporaceae</taxon>
        <taxon>Gigaspora</taxon>
    </lineage>
</organism>
<sequence length="189" mass="22152">MYNNIARRKIGSKFLFCIESWSIEGQGILIKVVFKKRLFKKYSKQLANLNLFYINELINRQENSLITWQQLKILYRKTSYGKKAIWFCKIEEILLKYSSSHALKDEYIVAEPNILAFRINSKGPIADKRKKDWNVYRDKKSIINNEECELKYCQNCLAAEEIVRKKCIKKVKISSIVGALPSITKSDSK</sequence>